<feature type="compositionally biased region" description="Polar residues" evidence="1">
    <location>
        <begin position="117"/>
        <end position="131"/>
    </location>
</feature>
<dbReference type="GeneTree" id="ENSGT00390000003280"/>
<feature type="region of interest" description="Disordered" evidence="1">
    <location>
        <begin position="115"/>
        <end position="141"/>
    </location>
</feature>
<reference evidence="2" key="2">
    <citation type="submission" date="2025-09" db="UniProtKB">
        <authorList>
            <consortium name="Ensembl"/>
        </authorList>
    </citation>
    <scope>IDENTIFICATION</scope>
</reference>
<dbReference type="Pfam" id="PF15334">
    <property type="entry name" value="AIB"/>
    <property type="match status" value="1"/>
</dbReference>
<evidence type="ECO:0000313" key="3">
    <source>
        <dbReference type="Proteomes" id="UP000694398"/>
    </source>
</evidence>
<dbReference type="GO" id="GO:2001033">
    <property type="term" value="P:negative regulation of double-strand break repair via nonhomologous end joining"/>
    <property type="evidence" value="ECO:0007669"/>
    <property type="project" value="Ensembl"/>
</dbReference>
<dbReference type="Proteomes" id="UP000694398">
    <property type="component" value="Unassembled WGS sequence"/>
</dbReference>
<reference evidence="2" key="1">
    <citation type="submission" date="2025-08" db="UniProtKB">
        <authorList>
            <consortium name="Ensembl"/>
        </authorList>
    </citation>
    <scope>IDENTIFICATION</scope>
</reference>
<dbReference type="PANTHER" id="PTHR14526">
    <property type="entry name" value="AURORA KINASE A AND NINEIN-INTERACTING PROTEIN"/>
    <property type="match status" value="1"/>
</dbReference>
<dbReference type="GO" id="GO:0090734">
    <property type="term" value="C:site of DNA damage"/>
    <property type="evidence" value="ECO:0007669"/>
    <property type="project" value="Ensembl"/>
</dbReference>
<dbReference type="PANTHER" id="PTHR14526:SF2">
    <property type="entry name" value="AURORA KINASE A AND NINEIN-INTERACTING PROTEIN"/>
    <property type="match status" value="1"/>
</dbReference>
<accession>A0A8C2W1Q2</accession>
<proteinExistence type="predicted"/>
<dbReference type="GO" id="GO:0000922">
    <property type="term" value="C:spindle pole"/>
    <property type="evidence" value="ECO:0007669"/>
    <property type="project" value="Ensembl"/>
</dbReference>
<dbReference type="Ensembl" id="ENSCLAT00000020858.1">
    <property type="protein sequence ID" value="ENSCLAP00000020660.1"/>
    <property type="gene ID" value="ENSCLAG00000014153.1"/>
</dbReference>
<dbReference type="GO" id="GO:0007051">
    <property type="term" value="P:spindle organization"/>
    <property type="evidence" value="ECO:0007669"/>
    <property type="project" value="Ensembl"/>
</dbReference>
<dbReference type="AlphaFoldDB" id="A0A8C2W1Q2"/>
<feature type="compositionally biased region" description="Polar residues" evidence="1">
    <location>
        <begin position="81"/>
        <end position="92"/>
    </location>
</feature>
<dbReference type="OMA" id="VTNNQNR"/>
<dbReference type="GO" id="GO:0005813">
    <property type="term" value="C:centrosome"/>
    <property type="evidence" value="ECO:0007669"/>
    <property type="project" value="Ensembl"/>
</dbReference>
<dbReference type="GO" id="GO:0003684">
    <property type="term" value="F:damaged DNA binding"/>
    <property type="evidence" value="ECO:0007669"/>
    <property type="project" value="Ensembl"/>
</dbReference>
<keyword evidence="3" id="KW-1185">Reference proteome</keyword>
<organism evidence="2 3">
    <name type="scientific">Chinchilla lanigera</name>
    <name type="common">Long-tailed chinchilla</name>
    <name type="synonym">Chinchilla villidera</name>
    <dbReference type="NCBI Taxonomy" id="34839"/>
    <lineage>
        <taxon>Eukaryota</taxon>
        <taxon>Metazoa</taxon>
        <taxon>Chordata</taxon>
        <taxon>Craniata</taxon>
        <taxon>Vertebrata</taxon>
        <taxon>Euteleostomi</taxon>
        <taxon>Mammalia</taxon>
        <taxon>Eutheria</taxon>
        <taxon>Euarchontoglires</taxon>
        <taxon>Glires</taxon>
        <taxon>Rodentia</taxon>
        <taxon>Hystricomorpha</taxon>
        <taxon>Chinchillidae</taxon>
        <taxon>Chinchilla</taxon>
    </lineage>
</organism>
<evidence type="ECO:0000313" key="2">
    <source>
        <dbReference type="Ensembl" id="ENSCLAP00000020660.1"/>
    </source>
</evidence>
<protein>
    <submittedName>
        <fullName evidence="2">Aurora kinase A and ninein interacting protein</fullName>
    </submittedName>
</protein>
<dbReference type="InterPro" id="IPR029286">
    <property type="entry name" value="AUNIP"/>
</dbReference>
<gene>
    <name evidence="2" type="primary">AUNIP</name>
</gene>
<name>A0A8C2W1Q2_CHILA</name>
<feature type="region of interest" description="Disordered" evidence="1">
    <location>
        <begin position="78"/>
        <end position="97"/>
    </location>
</feature>
<evidence type="ECO:0000256" key="1">
    <source>
        <dbReference type="SAM" id="MobiDB-lite"/>
    </source>
</evidence>
<sequence length="352" mass="39506">MKRSGAEEDACGVWLDAEALKKRKVQTHLSTPGTKMLTLLPRERKPLSFPQRRIPSAGIKQTSIASFILWPGMKEVDNKRSASSHTESQTNKQSKKDATQLDCLIQDLDNDCIASPLATSTPEDIQETGLSPKSHKTSGHHSVRNPFLTMLSLPQPNTLACSGKSKAPLALSSTQDLESSCLLDQKEDSPRKREWFYGSEKSYQVMERHIKPPGDKCHQLLDKAKSERKVSAKENGQPSVRLQTCRESLSRENAESVKQNPCLVSVFSWDSDKNDKESWSQLFTEDSQGQRVIAHNTRAPFQDVSNTWHQGLGHFPAKPWAECQAEHTQLNLQPDLLLTQDSEGNQVIRHQF</sequence>
<dbReference type="GO" id="GO:0000724">
    <property type="term" value="P:double-strand break repair via homologous recombination"/>
    <property type="evidence" value="ECO:0007669"/>
    <property type="project" value="Ensembl"/>
</dbReference>